<evidence type="ECO:0000259" key="3">
    <source>
        <dbReference type="PROSITE" id="PS50085"/>
    </source>
</evidence>
<dbReference type="PROSITE" id="PS50085">
    <property type="entry name" value="RAPGAP"/>
    <property type="match status" value="1"/>
</dbReference>
<feature type="region of interest" description="Disordered" evidence="2">
    <location>
        <begin position="461"/>
        <end position="482"/>
    </location>
</feature>
<dbReference type="Proteomes" id="UP000887577">
    <property type="component" value="Unplaced"/>
</dbReference>
<dbReference type="GO" id="GO:0005096">
    <property type="term" value="F:GTPase activator activity"/>
    <property type="evidence" value="ECO:0007669"/>
    <property type="project" value="UniProtKB-KW"/>
</dbReference>
<proteinExistence type="predicted"/>
<dbReference type="SUPFAM" id="SSF111347">
    <property type="entry name" value="Rap/Ran-GAP"/>
    <property type="match status" value="1"/>
</dbReference>
<feature type="compositionally biased region" description="Polar residues" evidence="2">
    <location>
        <begin position="51"/>
        <end position="78"/>
    </location>
</feature>
<evidence type="ECO:0000313" key="5">
    <source>
        <dbReference type="WBParaSite" id="PSU_v2.g1863.t1"/>
    </source>
</evidence>
<dbReference type="Gene3D" id="3.40.50.11210">
    <property type="entry name" value="Rap/Ran-GAP"/>
    <property type="match status" value="1"/>
</dbReference>
<accession>A0A914YH21</accession>
<dbReference type="AlphaFoldDB" id="A0A914YH21"/>
<feature type="compositionally biased region" description="Polar residues" evidence="2">
    <location>
        <begin position="584"/>
        <end position="596"/>
    </location>
</feature>
<feature type="domain" description="Rap-GAP" evidence="3">
    <location>
        <begin position="222"/>
        <end position="491"/>
    </location>
</feature>
<dbReference type="PANTHER" id="PTHR21344">
    <property type="entry name" value="RAL GTPASE-ACTIVATING PROTEIN SUBUNIT BETA"/>
    <property type="match status" value="1"/>
</dbReference>
<feature type="compositionally biased region" description="Polar residues" evidence="2">
    <location>
        <begin position="640"/>
        <end position="673"/>
    </location>
</feature>
<evidence type="ECO:0000313" key="4">
    <source>
        <dbReference type="Proteomes" id="UP000887577"/>
    </source>
</evidence>
<feature type="region of interest" description="Disordered" evidence="2">
    <location>
        <begin position="48"/>
        <end position="90"/>
    </location>
</feature>
<evidence type="ECO:0000256" key="1">
    <source>
        <dbReference type="ARBA" id="ARBA00022468"/>
    </source>
</evidence>
<reference evidence="5" key="1">
    <citation type="submission" date="2022-11" db="UniProtKB">
        <authorList>
            <consortium name="WormBaseParasite"/>
        </authorList>
    </citation>
    <scope>IDENTIFICATION</scope>
</reference>
<organism evidence="4 5">
    <name type="scientific">Panagrolaimus superbus</name>
    <dbReference type="NCBI Taxonomy" id="310955"/>
    <lineage>
        <taxon>Eukaryota</taxon>
        <taxon>Metazoa</taxon>
        <taxon>Ecdysozoa</taxon>
        <taxon>Nematoda</taxon>
        <taxon>Chromadorea</taxon>
        <taxon>Rhabditida</taxon>
        <taxon>Tylenchina</taxon>
        <taxon>Panagrolaimomorpha</taxon>
        <taxon>Panagrolaimoidea</taxon>
        <taxon>Panagrolaimidae</taxon>
        <taxon>Panagrolaimus</taxon>
    </lineage>
</organism>
<protein>
    <submittedName>
        <fullName evidence="5">Rap-GAP domain-containing protein</fullName>
    </submittedName>
</protein>
<keyword evidence="4" id="KW-1185">Reference proteome</keyword>
<dbReference type="InterPro" id="IPR035974">
    <property type="entry name" value="Rap/Ran-GAP_sf"/>
</dbReference>
<name>A0A914YH21_9BILA</name>
<sequence>MKLFILKMLGKTEYRKKGFPSVFVVTRTPYSLASASFYQLKASTIDESDPQHASNITSTENSPASASSELPLENSSKQPLRRIAASNEHRQSIDSTLGSEGIKQFEFPAGFDKPLCKLDAASPEVPISPEASQIVTQLQQIQTRLSAGGGSATGVRDAHNVWIQSSLGALLTQQLKPQNPSCKVNSVRNFLYDLGYVNDKSFGTTLQPLDSGNSEEFYRDLHQIVDRTHTRIAQTVGIFFVKEGQKNVIDILENSLFLDETSPEFCHFLSELGECVDVSCHPYWSGHFATAFSSERKPIESQPEPQYAFDGISHCLWWSDSLLEIAYVLYSERSYRMNNLLPGGEAKEPKFSVCTKAKESVVDSAFEDDTSISTGGFNTPPTRHPSSHHFHRQIKPILPVPEMNNNNNTSCGKVGCLSENNILSSHSPHVRRCLSVSTAASLHSPVAALAAAATSISSSIVDSTDSQKLSPNPRLYTRHHTSRQTSLSPRVYNFLDDISSTESVGGFLRSENNLNGFENHDFDALAKSPSATYTYLKSFFRRVKTPEPFFDEKQHPTTPTTPVTVPTFDALACDRLITDAVSMPSTPHSTFNTNPLHRQHSRPFRPNSPTSTDPQNSRRSDVSHSSLHSNSTSSNYTTSKTAQSNRTKSSSTINSDQGSAATHKISSIQGSTEKTPKRCLDQRVFVVWLERLEDMYHFPYEQLFEITEDGSRYTSPKPDHVTIFLYMAEPGLVRIHIEGIWTKYGQPGPLADGSVVSLGSLPQLLRETICSIARRKCLEVDTFQASSTRRQKAIQEFSKKYLTNQNYEEFLDSFITLS</sequence>
<keyword evidence="1" id="KW-0343">GTPase activation</keyword>
<feature type="region of interest" description="Disordered" evidence="2">
    <location>
        <begin position="584"/>
        <end position="673"/>
    </location>
</feature>
<dbReference type="WBParaSite" id="PSU_v2.g1863.t1">
    <property type="protein sequence ID" value="PSU_v2.g1863.t1"/>
    <property type="gene ID" value="PSU_v2.g1863"/>
</dbReference>
<dbReference type="InterPro" id="IPR039930">
    <property type="entry name" value="RALGAPB"/>
</dbReference>
<evidence type="ECO:0000256" key="2">
    <source>
        <dbReference type="SAM" id="MobiDB-lite"/>
    </source>
</evidence>
<dbReference type="GO" id="GO:0051056">
    <property type="term" value="P:regulation of small GTPase mediated signal transduction"/>
    <property type="evidence" value="ECO:0007669"/>
    <property type="project" value="InterPro"/>
</dbReference>
<dbReference type="PANTHER" id="PTHR21344:SF1">
    <property type="entry name" value="RAL GTPASE-ACTIVATING PROTEIN SUBUNIT BETA"/>
    <property type="match status" value="1"/>
</dbReference>
<dbReference type="InterPro" id="IPR000331">
    <property type="entry name" value="Rap/Ran_GAP_dom"/>
</dbReference>
<feature type="compositionally biased region" description="Low complexity" evidence="2">
    <location>
        <begin position="623"/>
        <end position="639"/>
    </location>
</feature>